<dbReference type="InterPro" id="IPR002867">
    <property type="entry name" value="IBR_dom"/>
</dbReference>
<evidence type="ECO:0000256" key="5">
    <source>
        <dbReference type="ARBA" id="ARBA00005884"/>
    </source>
</evidence>
<dbReference type="PROSITE" id="PS51873">
    <property type="entry name" value="TRIAD"/>
    <property type="match status" value="2"/>
</dbReference>
<keyword evidence="8" id="KW-0479">Metal-binding</keyword>
<feature type="domain" description="RING-type" evidence="14">
    <location>
        <begin position="481"/>
        <end position="525"/>
    </location>
</feature>
<comment type="pathway">
    <text evidence="4">Protein modification; protein ubiquitination.</text>
</comment>
<dbReference type="Pfam" id="PF01485">
    <property type="entry name" value="IBR"/>
    <property type="match status" value="2"/>
</dbReference>
<reference evidence="16" key="1">
    <citation type="journal article" date="2014" name="Nat. Commun.">
        <title>The emerging biofuel crop Camelina sativa retains a highly undifferentiated hexaploid genome structure.</title>
        <authorList>
            <person name="Kagale S."/>
            <person name="Koh C."/>
            <person name="Nixon J."/>
            <person name="Bollina V."/>
            <person name="Clarke W.E."/>
            <person name="Tuteja R."/>
            <person name="Spillane C."/>
            <person name="Robinson S.J."/>
            <person name="Links M.G."/>
            <person name="Clarke C."/>
            <person name="Higgins E.E."/>
            <person name="Huebert T."/>
            <person name="Sharpe A.G."/>
            <person name="Parkin I.A."/>
        </authorList>
    </citation>
    <scope>NUCLEOTIDE SEQUENCE [LARGE SCALE GENOMIC DNA]</scope>
    <source>
        <strain evidence="16">cv. DH55</strain>
    </source>
</reference>
<dbReference type="SMART" id="SM00184">
    <property type="entry name" value="RING"/>
    <property type="match status" value="3"/>
</dbReference>
<evidence type="ECO:0000256" key="10">
    <source>
        <dbReference type="ARBA" id="ARBA00022771"/>
    </source>
</evidence>
<evidence type="ECO:0000256" key="3">
    <source>
        <dbReference type="ARBA" id="ARBA00003976"/>
    </source>
</evidence>
<evidence type="ECO:0000256" key="4">
    <source>
        <dbReference type="ARBA" id="ARBA00004906"/>
    </source>
</evidence>
<reference evidence="17" key="2">
    <citation type="submission" date="2025-08" db="UniProtKB">
        <authorList>
            <consortium name="RefSeq"/>
        </authorList>
    </citation>
    <scope>IDENTIFICATION</scope>
    <source>
        <tissue evidence="17">Leaf</tissue>
    </source>
</reference>
<protein>
    <recommendedName>
        <fullName evidence="6">RBR-type E3 ubiquitin transferase</fullName>
        <ecNumber evidence="6">2.3.2.31</ecNumber>
    </recommendedName>
</protein>
<evidence type="ECO:0000256" key="1">
    <source>
        <dbReference type="ARBA" id="ARBA00001798"/>
    </source>
</evidence>
<name>A0ABM1Q7I2_CAMSA</name>
<feature type="domain" description="RING-type" evidence="14">
    <location>
        <begin position="168"/>
        <end position="213"/>
    </location>
</feature>
<dbReference type="GeneID" id="104703141"/>
<dbReference type="Pfam" id="PF13456">
    <property type="entry name" value="RVT_3"/>
    <property type="match status" value="1"/>
</dbReference>
<evidence type="ECO:0000256" key="13">
    <source>
        <dbReference type="PROSITE-ProRule" id="PRU00175"/>
    </source>
</evidence>
<feature type="domain" description="RING-type" evidence="15">
    <location>
        <begin position="477"/>
        <end position="626"/>
    </location>
</feature>
<proteinExistence type="inferred from homology"/>
<keyword evidence="10 13" id="KW-0863">Zinc-finger</keyword>
<organism evidence="16 17">
    <name type="scientific">Camelina sativa</name>
    <name type="common">False flax</name>
    <name type="synonym">Myagrum sativum</name>
    <dbReference type="NCBI Taxonomy" id="90675"/>
    <lineage>
        <taxon>Eukaryota</taxon>
        <taxon>Viridiplantae</taxon>
        <taxon>Streptophyta</taxon>
        <taxon>Embryophyta</taxon>
        <taxon>Tracheophyta</taxon>
        <taxon>Spermatophyta</taxon>
        <taxon>Magnoliopsida</taxon>
        <taxon>eudicotyledons</taxon>
        <taxon>Gunneridae</taxon>
        <taxon>Pentapetalae</taxon>
        <taxon>rosids</taxon>
        <taxon>malvids</taxon>
        <taxon>Brassicales</taxon>
        <taxon>Brassicaceae</taxon>
        <taxon>Camelineae</taxon>
        <taxon>Camelina</taxon>
    </lineage>
</organism>
<evidence type="ECO:0000256" key="8">
    <source>
        <dbReference type="ARBA" id="ARBA00022723"/>
    </source>
</evidence>
<evidence type="ECO:0000256" key="9">
    <source>
        <dbReference type="ARBA" id="ARBA00022737"/>
    </source>
</evidence>
<dbReference type="PROSITE" id="PS00518">
    <property type="entry name" value="ZF_RING_1"/>
    <property type="match status" value="1"/>
</dbReference>
<dbReference type="CDD" id="cd22584">
    <property type="entry name" value="Rcat_RBR_unk"/>
    <property type="match status" value="1"/>
</dbReference>
<comment type="similarity">
    <text evidence="5">Belongs to the RBR family. Ariadne subfamily.</text>
</comment>
<evidence type="ECO:0000256" key="12">
    <source>
        <dbReference type="ARBA" id="ARBA00022833"/>
    </source>
</evidence>
<dbReference type="InterPro" id="IPR002156">
    <property type="entry name" value="RNaseH_domain"/>
</dbReference>
<evidence type="ECO:0000256" key="7">
    <source>
        <dbReference type="ARBA" id="ARBA00022679"/>
    </source>
</evidence>
<dbReference type="InterPro" id="IPR031127">
    <property type="entry name" value="E3_UB_ligase_RBR"/>
</dbReference>
<comment type="function">
    <text evidence="3">Might act as an E3 ubiquitin-protein ligase, or as part of E3 complex, which accepts ubiquitin from specific E2 ubiquitin-conjugating enzymes and then transfers it to substrates.</text>
</comment>
<dbReference type="SMART" id="SM00647">
    <property type="entry name" value="IBR"/>
    <property type="match status" value="3"/>
</dbReference>
<dbReference type="SUPFAM" id="SSF57850">
    <property type="entry name" value="RING/U-box"/>
    <property type="match status" value="4"/>
</dbReference>
<evidence type="ECO:0000259" key="14">
    <source>
        <dbReference type="PROSITE" id="PS50089"/>
    </source>
</evidence>
<comment type="catalytic activity">
    <reaction evidence="1">
        <text>[E2 ubiquitin-conjugating enzyme]-S-ubiquitinyl-L-cysteine + [acceptor protein]-L-lysine = [E2 ubiquitin-conjugating enzyme]-L-cysteine + [acceptor protein]-N(6)-ubiquitinyl-L-lysine.</text>
        <dbReference type="EC" id="2.3.2.31"/>
    </reaction>
</comment>
<sequence length="626" mass="71829">MEEEGTLVRADDLKPAGKPLYRLYFKGLVNREPTMFSAGFGVAICGDKDDLLFDMDRPIHDRSITLLEAELIALKGGLEKAVIMQIKHISICCDDDQIFELVMGRSTPERESTALLLRDIQGIRKYLTSSIPVLLTQDQVNIAYKLAIEAICSSHVIIHRAVQKLETCTICLNDDINADQMFLVAKCGHMFCSECFKRHIEVELRQRSLIRCPQYHRCYSLLTFRNCVNILTPKLKEMWQQRIKDDSIPVTNRVYCPNPRCSTLMSKTELYAHIGVRRRCVKCSEPFCISCKVPWHTNLSCNGYKKLHPNPTIDDEKLKRLANKKLWRQCNKCQQMIELSDGCVSVHCRCGHEFCYRCGADAGVCPHVFGFVACFQELITEENYKFSYDDIYNRVVKPERVTTVSWGDPHLSKKTLPCYCVMCKASENISKAVRVTRNQVESAYKLGIEAISYKNKMAMPVLFLHPIKIDMPTRIHPKTTCRICFDDINDDEMFYVHPCRHIFCSECVKRHIEVRLSEGYRMTCPQYLCRSELILGNCVNFLTPKLKEMWRQRVRDESISVTDRVYCPIPTCSALMSVSELDQSTGVTRCCVKCGKVPWHNNLSCCEYKTLHPMRNCGVNAASANK</sequence>
<dbReference type="InterPro" id="IPR044066">
    <property type="entry name" value="TRIAD_supradom"/>
</dbReference>
<keyword evidence="11" id="KW-0833">Ubl conjugation pathway</keyword>
<keyword evidence="9" id="KW-0677">Repeat</keyword>
<comment type="cofactor">
    <cofactor evidence="2">
        <name>Zn(2+)</name>
        <dbReference type="ChEBI" id="CHEBI:29105"/>
    </cofactor>
</comment>
<dbReference type="Pfam" id="PF00097">
    <property type="entry name" value="zf-C3HC4"/>
    <property type="match status" value="1"/>
</dbReference>
<keyword evidence="12" id="KW-0862">Zinc</keyword>
<dbReference type="InterPro" id="IPR017907">
    <property type="entry name" value="Znf_RING_CS"/>
</dbReference>
<dbReference type="Proteomes" id="UP000694864">
    <property type="component" value="Chromosome 7"/>
</dbReference>
<accession>A0ABM1Q7I2</accession>
<evidence type="ECO:0000256" key="2">
    <source>
        <dbReference type="ARBA" id="ARBA00001947"/>
    </source>
</evidence>
<keyword evidence="16" id="KW-1185">Reference proteome</keyword>
<dbReference type="Pfam" id="PF14634">
    <property type="entry name" value="zf-RING_5"/>
    <property type="match status" value="1"/>
</dbReference>
<dbReference type="InterPro" id="IPR001841">
    <property type="entry name" value="Znf_RING"/>
</dbReference>
<dbReference type="InterPro" id="IPR013083">
    <property type="entry name" value="Znf_RING/FYVE/PHD"/>
</dbReference>
<dbReference type="Gene3D" id="1.20.120.1750">
    <property type="match status" value="1"/>
</dbReference>
<dbReference type="PANTHER" id="PTHR11685">
    <property type="entry name" value="RBR FAMILY RING FINGER AND IBR DOMAIN-CONTAINING"/>
    <property type="match status" value="1"/>
</dbReference>
<dbReference type="EC" id="2.3.2.31" evidence="6"/>
<dbReference type="CDD" id="cd22582">
    <property type="entry name" value="BRcat_RBR_unk"/>
    <property type="match status" value="1"/>
</dbReference>
<keyword evidence="7" id="KW-0808">Transferase</keyword>
<dbReference type="Gene3D" id="3.30.40.10">
    <property type="entry name" value="Zinc/RING finger domain, C3HC4 (zinc finger)"/>
    <property type="match status" value="2"/>
</dbReference>
<feature type="domain" description="RING-type" evidence="15">
    <location>
        <begin position="164"/>
        <end position="378"/>
    </location>
</feature>
<evidence type="ECO:0000313" key="16">
    <source>
        <dbReference type="Proteomes" id="UP000694864"/>
    </source>
</evidence>
<evidence type="ECO:0000259" key="15">
    <source>
        <dbReference type="PROSITE" id="PS51873"/>
    </source>
</evidence>
<evidence type="ECO:0000256" key="11">
    <source>
        <dbReference type="ARBA" id="ARBA00022786"/>
    </source>
</evidence>
<dbReference type="RefSeq" id="XP_019082720.1">
    <property type="nucleotide sequence ID" value="XM_019227175.1"/>
</dbReference>
<dbReference type="PROSITE" id="PS50089">
    <property type="entry name" value="ZF_RING_2"/>
    <property type="match status" value="2"/>
</dbReference>
<evidence type="ECO:0000313" key="17">
    <source>
        <dbReference type="RefSeq" id="XP_019082720.1"/>
    </source>
</evidence>
<dbReference type="InterPro" id="IPR018957">
    <property type="entry name" value="Znf_C3HC4_RING-type"/>
</dbReference>
<evidence type="ECO:0000256" key="6">
    <source>
        <dbReference type="ARBA" id="ARBA00012251"/>
    </source>
</evidence>
<gene>
    <name evidence="17" type="primary">LOC104703141</name>
</gene>